<reference evidence="1" key="1">
    <citation type="journal article" date="2023" name="Plant J.">
        <title>The genome of the king protea, Protea cynaroides.</title>
        <authorList>
            <person name="Chang J."/>
            <person name="Duong T.A."/>
            <person name="Schoeman C."/>
            <person name="Ma X."/>
            <person name="Roodt D."/>
            <person name="Barker N."/>
            <person name="Li Z."/>
            <person name="Van de Peer Y."/>
            <person name="Mizrachi E."/>
        </authorList>
    </citation>
    <scope>NUCLEOTIDE SEQUENCE</scope>
    <source>
        <tissue evidence="1">Young leaves</tissue>
    </source>
</reference>
<organism evidence="1 2">
    <name type="scientific">Protea cynaroides</name>
    <dbReference type="NCBI Taxonomy" id="273540"/>
    <lineage>
        <taxon>Eukaryota</taxon>
        <taxon>Viridiplantae</taxon>
        <taxon>Streptophyta</taxon>
        <taxon>Embryophyta</taxon>
        <taxon>Tracheophyta</taxon>
        <taxon>Spermatophyta</taxon>
        <taxon>Magnoliopsida</taxon>
        <taxon>Proteales</taxon>
        <taxon>Proteaceae</taxon>
        <taxon>Protea</taxon>
    </lineage>
</organism>
<accession>A0A9Q0K357</accession>
<sequence length="107" mass="11656">MVQTIPPISFVSVLLKTHMFLPKSDISAETLIYGHKTIHSVRLMIEHVSPSGRSFKLGYTVYLFLEEGVESFSVICGVGGRAEASSQRSNASFCGNCQSLLAEEKGC</sequence>
<evidence type="ECO:0000313" key="1">
    <source>
        <dbReference type="EMBL" id="KAJ4961396.1"/>
    </source>
</evidence>
<name>A0A9Q0K357_9MAGN</name>
<dbReference type="AlphaFoldDB" id="A0A9Q0K357"/>
<protein>
    <submittedName>
        <fullName evidence="1">Uncharacterized protein</fullName>
    </submittedName>
</protein>
<dbReference type="Proteomes" id="UP001141806">
    <property type="component" value="Unassembled WGS sequence"/>
</dbReference>
<dbReference type="EMBL" id="JAMYWD010000009">
    <property type="protein sequence ID" value="KAJ4961396.1"/>
    <property type="molecule type" value="Genomic_DNA"/>
</dbReference>
<keyword evidence="2" id="KW-1185">Reference proteome</keyword>
<gene>
    <name evidence="1" type="ORF">NE237_021306</name>
</gene>
<comment type="caution">
    <text evidence="1">The sequence shown here is derived from an EMBL/GenBank/DDBJ whole genome shotgun (WGS) entry which is preliminary data.</text>
</comment>
<proteinExistence type="predicted"/>
<evidence type="ECO:0000313" key="2">
    <source>
        <dbReference type="Proteomes" id="UP001141806"/>
    </source>
</evidence>